<evidence type="ECO:0000313" key="1">
    <source>
        <dbReference type="EMBL" id="EER14300.1"/>
    </source>
</evidence>
<name>C5KMZ2_PERM5</name>
<dbReference type="RefSeq" id="XP_002782505.1">
    <property type="nucleotide sequence ID" value="XM_002782459.1"/>
</dbReference>
<dbReference type="Proteomes" id="UP000007800">
    <property type="component" value="Unassembled WGS sequence"/>
</dbReference>
<dbReference type="AlphaFoldDB" id="C5KMZ2"/>
<dbReference type="InParanoid" id="C5KMZ2"/>
<protein>
    <submittedName>
        <fullName evidence="1">Uncharacterized protein</fullName>
    </submittedName>
</protein>
<evidence type="ECO:0000313" key="2">
    <source>
        <dbReference type="Proteomes" id="UP000007800"/>
    </source>
</evidence>
<accession>C5KMZ2</accession>
<organism evidence="2">
    <name type="scientific">Perkinsus marinus (strain ATCC 50983 / TXsc)</name>
    <dbReference type="NCBI Taxonomy" id="423536"/>
    <lineage>
        <taxon>Eukaryota</taxon>
        <taxon>Sar</taxon>
        <taxon>Alveolata</taxon>
        <taxon>Perkinsozoa</taxon>
        <taxon>Perkinsea</taxon>
        <taxon>Perkinsida</taxon>
        <taxon>Perkinsidae</taxon>
        <taxon>Perkinsus</taxon>
    </lineage>
</organism>
<dbReference type="GeneID" id="9044300"/>
<reference evidence="1 2" key="1">
    <citation type="submission" date="2008-07" db="EMBL/GenBank/DDBJ databases">
        <authorList>
            <person name="El-Sayed N."/>
            <person name="Caler E."/>
            <person name="Inman J."/>
            <person name="Amedeo P."/>
            <person name="Hass B."/>
            <person name="Wortman J."/>
        </authorList>
    </citation>
    <scope>NUCLEOTIDE SEQUENCE [LARGE SCALE GENOMIC DNA]</scope>
    <source>
        <strain evidence="2">ATCC 50983 / TXsc</strain>
    </source>
</reference>
<keyword evidence="2" id="KW-1185">Reference proteome</keyword>
<feature type="non-terminal residue" evidence="1">
    <location>
        <position position="1"/>
    </location>
</feature>
<gene>
    <name evidence="1" type="ORF">Pmar_PMAR029379</name>
</gene>
<dbReference type="EMBL" id="GG674496">
    <property type="protein sequence ID" value="EER14300.1"/>
    <property type="molecule type" value="Genomic_DNA"/>
</dbReference>
<sequence length="79" mass="8740">IREKYTVATTMRTEMQSLQRILNEQHRVLHSNAAAGNESGALQSEIQGARQRQHVMTPQCLGDVLRLSSLGVSETADYG</sequence>
<proteinExistence type="predicted"/>